<dbReference type="InterPro" id="IPR015421">
    <property type="entry name" value="PyrdxlP-dep_Trfase_major"/>
</dbReference>
<dbReference type="PANTHER" id="PTHR43209">
    <property type="entry name" value="TRNA SULFURTRANSFERASE"/>
    <property type="match status" value="1"/>
</dbReference>
<keyword evidence="2" id="KW-0547">Nucleotide-binding</keyword>
<reference evidence="5" key="1">
    <citation type="submission" date="2018-10" db="EMBL/GenBank/DDBJ databases">
        <title>Hidden diversity of soil giant viruses.</title>
        <authorList>
            <person name="Schulz F."/>
            <person name="Alteio L."/>
            <person name="Goudeau D."/>
            <person name="Ryan E.M."/>
            <person name="Malmstrom R.R."/>
            <person name="Blanchard J."/>
            <person name="Woyke T."/>
        </authorList>
    </citation>
    <scope>NUCLEOTIDE SEQUENCE</scope>
    <source>
        <strain evidence="5">EDV1</strain>
    </source>
</reference>
<dbReference type="SUPFAM" id="SSF52402">
    <property type="entry name" value="Adenine nucleotide alpha hydrolases-like"/>
    <property type="match status" value="1"/>
</dbReference>
<dbReference type="Pfam" id="PF02926">
    <property type="entry name" value="THUMP"/>
    <property type="match status" value="1"/>
</dbReference>
<dbReference type="InterPro" id="IPR020536">
    <property type="entry name" value="ThiI_AANH"/>
</dbReference>
<evidence type="ECO:0000259" key="4">
    <source>
        <dbReference type="PROSITE" id="PS51165"/>
    </source>
</evidence>
<dbReference type="EMBL" id="MK072079">
    <property type="protein sequence ID" value="AYV78463.1"/>
    <property type="molecule type" value="Genomic_DNA"/>
</dbReference>
<feature type="domain" description="THUMP" evidence="4">
    <location>
        <begin position="481"/>
        <end position="591"/>
    </location>
</feature>
<evidence type="ECO:0000256" key="3">
    <source>
        <dbReference type="ARBA" id="ARBA00022840"/>
    </source>
</evidence>
<dbReference type="InterPro" id="IPR014729">
    <property type="entry name" value="Rossmann-like_a/b/a_fold"/>
</dbReference>
<dbReference type="Pfam" id="PF02568">
    <property type="entry name" value="ThiI"/>
    <property type="match status" value="1"/>
</dbReference>
<dbReference type="GO" id="GO:0052837">
    <property type="term" value="P:thiazole biosynthetic process"/>
    <property type="evidence" value="ECO:0007669"/>
    <property type="project" value="TreeGrafter"/>
</dbReference>
<dbReference type="PANTHER" id="PTHR43209:SF1">
    <property type="entry name" value="TRNA SULFURTRANSFERASE"/>
    <property type="match status" value="1"/>
</dbReference>
<dbReference type="InterPro" id="IPR050102">
    <property type="entry name" value="tRNA_sulfurtransferase_ThiI"/>
</dbReference>
<keyword evidence="3" id="KW-0067">ATP-binding</keyword>
<dbReference type="Pfam" id="PF00266">
    <property type="entry name" value="Aminotran_5"/>
    <property type="match status" value="1"/>
</dbReference>
<dbReference type="GO" id="GO:0002937">
    <property type="term" value="P:tRNA 4-thiouridine biosynthesis"/>
    <property type="evidence" value="ECO:0007669"/>
    <property type="project" value="TreeGrafter"/>
</dbReference>
<dbReference type="SUPFAM" id="SSF53383">
    <property type="entry name" value="PLP-dependent transferases"/>
    <property type="match status" value="1"/>
</dbReference>
<accession>A0A3G4ZY19</accession>
<evidence type="ECO:0000256" key="1">
    <source>
        <dbReference type="ARBA" id="ARBA00021783"/>
    </source>
</evidence>
<sequence>MGLNFDYAANVKMKSEITDMIATLNKKMYNPNSLHALGLQAKKYFDDALNIISECFSKNYKFIEFVPGGGSCANTRAIIGTLGNKTPKTIKGVKRDIILTSTIEHSSIDKNITKLLNNLEYTVIKTPVTTLGIIDIAQFKDLLESYKDRLVLVSIMNVNNETGKIQPIHELMNICKKIIPDIPFHSDITQGIGTLWATKIFPDIISFGTYKIGGPYYGIVLTNNILEDDYYGTPDTTNIYCSALSLKLYQSEYIQTFEKSNLIKSYIIKQFDSLFDKLKIKYINLSLDDSVPYIITYILPGFQGKMIQKLLSDKNIYIGSGSACSSNNNTTGSHVMKAMGYSNNLSYNSIRISFSPNEINDIALVDVLVNSLEEVLTNLIPLVKNLEFKKPTKQKMVVSNSITKKGMRLNIPLVDVKEDIKYDLIKISVSEAYLKGTNRTQFIKKLFVDIKKRLNKDWNVRQETNVFIIKPKIELDQKNFDDIVDNISKVPGTATVSPCYSIIWSDDKEQIISDIVKYISIIYLKDSYGSFKIDTKIKSGNKFNGYTNSDMNILFGQYIVDNFKGIVNLDDPNIIITVEIRNNIILLYTQKYKGMIGLPLDIDQKMACFVDNTNYLQSLISCHQMTSRGVQIDCYVEQELVKNDTFIEFKKVLLQYNPQIQFITLIDPMNLLLIKNLPYISIIWECSDNDTLDYLHMLKEIGRQTEKMIICSTICYTNIEIQNMANNIGYNIKSAFDKNVSLIQQLLTKEIYTLPIKSVDNSVDYGKVLVLLSGGIDSPVASYLLATHKIPLSFIHFTTDIDKIDNIRKIKNVIYPKIEIEEKEKKIGSIFVVEFKKLQDEIAFSKSVPENYRTILYKIYMVMIANYVAKKYNLVSIATGNSLGQVASQTYENLYITDYYSDLPIISPLLGYSKDKIITIAQKIGTYQPSICNGTNDCCIMYLPKHPILKANLKVIDKCLKLFPDYLNKIKINCL</sequence>
<name>A0A3G4ZY19_9VIRU</name>
<dbReference type="Gene3D" id="3.40.640.10">
    <property type="entry name" value="Type I PLP-dependent aspartate aminotransferase-like (Major domain)"/>
    <property type="match status" value="1"/>
</dbReference>
<evidence type="ECO:0000313" key="5">
    <source>
        <dbReference type="EMBL" id="AYV78463.1"/>
    </source>
</evidence>
<dbReference type="Gene3D" id="3.40.50.620">
    <property type="entry name" value="HUPs"/>
    <property type="match status" value="1"/>
</dbReference>
<dbReference type="Pfam" id="PF22025">
    <property type="entry name" value="ThiI_fer"/>
    <property type="match status" value="1"/>
</dbReference>
<dbReference type="InterPro" id="IPR015424">
    <property type="entry name" value="PyrdxlP-dep_Trfase"/>
</dbReference>
<dbReference type="InterPro" id="IPR054173">
    <property type="entry name" value="ThiI_fer"/>
</dbReference>
<dbReference type="Gene3D" id="1.10.260.50">
    <property type="match status" value="1"/>
</dbReference>
<gene>
    <name evidence="5" type="ORF">Edafosvirus14_10</name>
</gene>
<dbReference type="GO" id="GO:0005524">
    <property type="term" value="F:ATP binding"/>
    <property type="evidence" value="ECO:0007669"/>
    <property type="project" value="UniProtKB-KW"/>
</dbReference>
<dbReference type="SUPFAM" id="SSF143437">
    <property type="entry name" value="THUMP domain-like"/>
    <property type="match status" value="1"/>
</dbReference>
<dbReference type="Gene3D" id="3.90.1150.10">
    <property type="entry name" value="Aspartate Aminotransferase, domain 1"/>
    <property type="match status" value="1"/>
</dbReference>
<proteinExistence type="predicted"/>
<dbReference type="InterPro" id="IPR000192">
    <property type="entry name" value="Aminotrans_V_dom"/>
</dbReference>
<dbReference type="PROSITE" id="PS51165">
    <property type="entry name" value="THUMP"/>
    <property type="match status" value="1"/>
</dbReference>
<protein>
    <recommendedName>
        <fullName evidence="1">NifS-like protein</fullName>
    </recommendedName>
</protein>
<dbReference type="GO" id="GO:0004810">
    <property type="term" value="F:CCA tRNA nucleotidyltransferase activity"/>
    <property type="evidence" value="ECO:0007669"/>
    <property type="project" value="InterPro"/>
</dbReference>
<organism evidence="5">
    <name type="scientific">Edafosvirus sp</name>
    <dbReference type="NCBI Taxonomy" id="2487765"/>
    <lineage>
        <taxon>Viruses</taxon>
        <taxon>Varidnaviria</taxon>
        <taxon>Bamfordvirae</taxon>
        <taxon>Nucleocytoviricota</taxon>
        <taxon>Megaviricetes</taxon>
        <taxon>Imitervirales</taxon>
        <taxon>Mimiviridae</taxon>
        <taxon>Klosneuvirinae</taxon>
    </lineage>
</organism>
<dbReference type="Gene3D" id="3.30.2130.30">
    <property type="match status" value="1"/>
</dbReference>
<dbReference type="InterPro" id="IPR015422">
    <property type="entry name" value="PyrdxlP-dep_Trfase_small"/>
</dbReference>
<dbReference type="GO" id="GO:0003723">
    <property type="term" value="F:RNA binding"/>
    <property type="evidence" value="ECO:0007669"/>
    <property type="project" value="InterPro"/>
</dbReference>
<dbReference type="SMART" id="SM00981">
    <property type="entry name" value="THUMP"/>
    <property type="match status" value="1"/>
</dbReference>
<dbReference type="InterPro" id="IPR004114">
    <property type="entry name" value="THUMP_dom"/>
</dbReference>
<evidence type="ECO:0000256" key="2">
    <source>
        <dbReference type="ARBA" id="ARBA00022741"/>
    </source>
</evidence>